<dbReference type="InterPro" id="IPR005123">
    <property type="entry name" value="Oxoglu/Fe-dep_dioxygenase_dom"/>
</dbReference>
<feature type="domain" description="Fe2OG dioxygenase" evidence="1">
    <location>
        <begin position="147"/>
        <end position="253"/>
    </location>
</feature>
<dbReference type="Pfam" id="PF03171">
    <property type="entry name" value="2OG-FeII_Oxy"/>
    <property type="match status" value="1"/>
</dbReference>
<dbReference type="InterPro" id="IPR027443">
    <property type="entry name" value="IPNS-like_sf"/>
</dbReference>
<sequence>MNVEVVDFQAPDAPESFTRSLRTTGFAVIVNHPLPHELVQQIYDEWLAFFDSAAKYAYRYSDGDQDGWFGPDVSETAKGNTVKDLKEFFHVYPWGQYPAEVSDAALRYSRIATEIAVTLLGWVHDHTPDEVRDRLSMPLPRMMDHSTRTLLRVLRYPPLRGDEPDGAVRAAAHEDINLLTVLPAANEPGLQVRDLAGAWHDVPCDFGSIAINAGDMLQLATGGYFPSTTHRVMNPTGESARRSRLSLPLFLHPADDVVLAEGRTASSFLAERIAELRSQDRKTA</sequence>
<dbReference type="Pfam" id="PF14226">
    <property type="entry name" value="DIOX_N"/>
    <property type="match status" value="1"/>
</dbReference>
<dbReference type="InterPro" id="IPR026992">
    <property type="entry name" value="DIOX_N"/>
</dbReference>
<protein>
    <submittedName>
        <fullName evidence="2">Unannotated protein</fullName>
    </submittedName>
</protein>
<evidence type="ECO:0000313" key="2">
    <source>
        <dbReference type="EMBL" id="CAB4581864.1"/>
    </source>
</evidence>
<dbReference type="InterPro" id="IPR044861">
    <property type="entry name" value="IPNS-like_FE2OG_OXY"/>
</dbReference>
<name>A0A6J6F4N6_9ZZZZ</name>
<reference evidence="2" key="1">
    <citation type="submission" date="2020-05" db="EMBL/GenBank/DDBJ databases">
        <authorList>
            <person name="Chiriac C."/>
            <person name="Salcher M."/>
            <person name="Ghai R."/>
            <person name="Kavagutti S V."/>
        </authorList>
    </citation>
    <scope>NUCLEOTIDE SEQUENCE</scope>
</reference>
<dbReference type="PROSITE" id="PS51471">
    <property type="entry name" value="FE2OG_OXY"/>
    <property type="match status" value="1"/>
</dbReference>
<dbReference type="AlphaFoldDB" id="A0A6J6F4N6"/>
<evidence type="ECO:0000259" key="1">
    <source>
        <dbReference type="PROSITE" id="PS51471"/>
    </source>
</evidence>
<accession>A0A6J6F4N6</accession>
<proteinExistence type="predicted"/>
<dbReference type="EMBL" id="CAEZSR010000160">
    <property type="protein sequence ID" value="CAB4581864.1"/>
    <property type="molecule type" value="Genomic_DNA"/>
</dbReference>
<dbReference type="SUPFAM" id="SSF51197">
    <property type="entry name" value="Clavaminate synthase-like"/>
    <property type="match status" value="1"/>
</dbReference>
<organism evidence="2">
    <name type="scientific">freshwater metagenome</name>
    <dbReference type="NCBI Taxonomy" id="449393"/>
    <lineage>
        <taxon>unclassified sequences</taxon>
        <taxon>metagenomes</taxon>
        <taxon>ecological metagenomes</taxon>
    </lineage>
</organism>
<dbReference type="InterPro" id="IPR050231">
    <property type="entry name" value="Iron_ascorbate_oxido_reductase"/>
</dbReference>
<dbReference type="Gene3D" id="2.60.120.330">
    <property type="entry name" value="B-lactam Antibiotic, Isopenicillin N Synthase, Chain"/>
    <property type="match status" value="1"/>
</dbReference>
<dbReference type="PANTHER" id="PTHR47990">
    <property type="entry name" value="2-OXOGLUTARATE (2OG) AND FE(II)-DEPENDENT OXYGENASE SUPERFAMILY PROTEIN-RELATED"/>
    <property type="match status" value="1"/>
</dbReference>
<gene>
    <name evidence="2" type="ORF">UFOPK1493_03147</name>
</gene>